<feature type="compositionally biased region" description="Basic and acidic residues" evidence="1">
    <location>
        <begin position="10"/>
        <end position="24"/>
    </location>
</feature>
<organism evidence="2 3">
    <name type="scientific">Candolleomyces aberdarensis</name>
    <dbReference type="NCBI Taxonomy" id="2316362"/>
    <lineage>
        <taxon>Eukaryota</taxon>
        <taxon>Fungi</taxon>
        <taxon>Dikarya</taxon>
        <taxon>Basidiomycota</taxon>
        <taxon>Agaricomycotina</taxon>
        <taxon>Agaricomycetes</taxon>
        <taxon>Agaricomycetidae</taxon>
        <taxon>Agaricales</taxon>
        <taxon>Agaricineae</taxon>
        <taxon>Psathyrellaceae</taxon>
        <taxon>Candolleomyces</taxon>
    </lineage>
</organism>
<keyword evidence="3" id="KW-1185">Reference proteome</keyword>
<name>A0A4V1Q265_9AGAR</name>
<feature type="compositionally biased region" description="Basic and acidic residues" evidence="1">
    <location>
        <begin position="308"/>
        <end position="327"/>
    </location>
</feature>
<feature type="compositionally biased region" description="Low complexity" evidence="1">
    <location>
        <begin position="37"/>
        <end position="49"/>
    </location>
</feature>
<feature type="compositionally biased region" description="Polar residues" evidence="1">
    <location>
        <begin position="136"/>
        <end position="148"/>
    </location>
</feature>
<gene>
    <name evidence="2" type="ORF">EST38_g11847</name>
</gene>
<protein>
    <submittedName>
        <fullName evidence="2">Uncharacterized protein</fullName>
    </submittedName>
</protein>
<feature type="compositionally biased region" description="Low complexity" evidence="1">
    <location>
        <begin position="82"/>
        <end position="112"/>
    </location>
</feature>
<feature type="compositionally biased region" description="Basic residues" evidence="1">
    <location>
        <begin position="328"/>
        <end position="340"/>
    </location>
</feature>
<sequence>MPAQSNSASEPKRPSSNRSKDKTRTTSKNKPVKDKPASPAQLAAQSQAAVDNTLNALLKRSSGNGSTRQQQSPPPRNPPAGPVASDSLSSGSVASATPPPSSDSQSTPPSSSKGEAGISQQDLQSLVKQLNKLEARSNTQPLEPTGTTLAEKGIERPAGEAGQSGDGNRLGFHIYKELGFEKTNQKWLDILATERTGIVRFEFDSKLTWTKPLKRKQFAVASYKEQGVQTGSCRKSSTPSRSPLPLTDQEGSSDKEDETNNSNSQESAAGNGEAGQSKDDGEAGSLTTAELKEFLACDAARVAEFHEFMKESRQGQKHKSAEDERPNVKKPKPCPRRLRKLVSTDSDIDKVPEDAA</sequence>
<dbReference type="Proteomes" id="UP000290288">
    <property type="component" value="Unassembled WGS sequence"/>
</dbReference>
<feature type="compositionally biased region" description="Polar residues" evidence="1">
    <location>
        <begin position="118"/>
        <end position="128"/>
    </location>
</feature>
<feature type="compositionally biased region" description="Polar residues" evidence="1">
    <location>
        <begin position="50"/>
        <end position="71"/>
    </location>
</feature>
<feature type="compositionally biased region" description="Basic and acidic residues" evidence="1">
    <location>
        <begin position="347"/>
        <end position="356"/>
    </location>
</feature>
<evidence type="ECO:0000256" key="1">
    <source>
        <dbReference type="SAM" id="MobiDB-lite"/>
    </source>
</evidence>
<accession>A0A4V1Q265</accession>
<feature type="region of interest" description="Disordered" evidence="1">
    <location>
        <begin position="1"/>
        <end position="170"/>
    </location>
</feature>
<reference evidence="2 3" key="1">
    <citation type="submission" date="2019-01" db="EMBL/GenBank/DDBJ databases">
        <title>Draft genome sequence of Psathyrella aberdarensis IHI B618.</title>
        <authorList>
            <person name="Buettner E."/>
            <person name="Kellner H."/>
        </authorList>
    </citation>
    <scope>NUCLEOTIDE SEQUENCE [LARGE SCALE GENOMIC DNA]</scope>
    <source>
        <strain evidence="2 3">IHI B618</strain>
    </source>
</reference>
<feature type="compositionally biased region" description="Pro residues" evidence="1">
    <location>
        <begin position="72"/>
        <end position="81"/>
    </location>
</feature>
<dbReference type="EMBL" id="SDEE01000784">
    <property type="protein sequence ID" value="RXW14008.1"/>
    <property type="molecule type" value="Genomic_DNA"/>
</dbReference>
<proteinExistence type="predicted"/>
<dbReference type="AlphaFoldDB" id="A0A4V1Q265"/>
<comment type="caution">
    <text evidence="2">The sequence shown here is derived from an EMBL/GenBank/DDBJ whole genome shotgun (WGS) entry which is preliminary data.</text>
</comment>
<feature type="region of interest" description="Disordered" evidence="1">
    <location>
        <begin position="308"/>
        <end position="356"/>
    </location>
</feature>
<feature type="compositionally biased region" description="Low complexity" evidence="1">
    <location>
        <begin position="236"/>
        <end position="247"/>
    </location>
</feature>
<evidence type="ECO:0000313" key="3">
    <source>
        <dbReference type="Proteomes" id="UP000290288"/>
    </source>
</evidence>
<feature type="region of interest" description="Disordered" evidence="1">
    <location>
        <begin position="228"/>
        <end position="286"/>
    </location>
</feature>
<evidence type="ECO:0000313" key="2">
    <source>
        <dbReference type="EMBL" id="RXW14008.1"/>
    </source>
</evidence>